<feature type="region of interest" description="Disordered" evidence="1">
    <location>
        <begin position="1"/>
        <end position="20"/>
    </location>
</feature>
<evidence type="ECO:0000313" key="2">
    <source>
        <dbReference type="EMBL" id="KAF9324027.1"/>
    </source>
</evidence>
<dbReference type="AlphaFoldDB" id="A0A9P5VHD7"/>
<evidence type="ECO:0000256" key="1">
    <source>
        <dbReference type="SAM" id="MobiDB-lite"/>
    </source>
</evidence>
<feature type="compositionally biased region" description="Basic and acidic residues" evidence="1">
    <location>
        <begin position="83"/>
        <end position="99"/>
    </location>
</feature>
<feature type="compositionally biased region" description="Polar residues" evidence="1">
    <location>
        <begin position="1"/>
        <end position="14"/>
    </location>
</feature>
<protein>
    <submittedName>
        <fullName evidence="2">Uncharacterized protein</fullName>
    </submittedName>
</protein>
<keyword evidence="3" id="KW-1185">Reference proteome</keyword>
<gene>
    <name evidence="2" type="ORF">BG006_000919</name>
</gene>
<feature type="compositionally biased region" description="Polar residues" evidence="1">
    <location>
        <begin position="64"/>
        <end position="82"/>
    </location>
</feature>
<dbReference type="Proteomes" id="UP000696485">
    <property type="component" value="Unassembled WGS sequence"/>
</dbReference>
<feature type="compositionally biased region" description="Low complexity" evidence="1">
    <location>
        <begin position="41"/>
        <end position="50"/>
    </location>
</feature>
<organism evidence="2 3">
    <name type="scientific">Podila minutissima</name>
    <dbReference type="NCBI Taxonomy" id="64525"/>
    <lineage>
        <taxon>Eukaryota</taxon>
        <taxon>Fungi</taxon>
        <taxon>Fungi incertae sedis</taxon>
        <taxon>Mucoromycota</taxon>
        <taxon>Mortierellomycotina</taxon>
        <taxon>Mortierellomycetes</taxon>
        <taxon>Mortierellales</taxon>
        <taxon>Mortierellaceae</taxon>
        <taxon>Podila</taxon>
    </lineage>
</organism>
<dbReference type="EMBL" id="JAAAUY010001168">
    <property type="protein sequence ID" value="KAF9324027.1"/>
    <property type="molecule type" value="Genomic_DNA"/>
</dbReference>
<proteinExistence type="predicted"/>
<evidence type="ECO:0000313" key="3">
    <source>
        <dbReference type="Proteomes" id="UP000696485"/>
    </source>
</evidence>
<comment type="caution">
    <text evidence="2">The sequence shown here is derived from an EMBL/GenBank/DDBJ whole genome shotgun (WGS) entry which is preliminary data.</text>
</comment>
<reference evidence="2" key="1">
    <citation type="journal article" date="2020" name="Fungal Divers.">
        <title>Resolving the Mortierellaceae phylogeny through synthesis of multi-gene phylogenetics and phylogenomics.</title>
        <authorList>
            <person name="Vandepol N."/>
            <person name="Liber J."/>
            <person name="Desiro A."/>
            <person name="Na H."/>
            <person name="Kennedy M."/>
            <person name="Barry K."/>
            <person name="Grigoriev I.V."/>
            <person name="Miller A.N."/>
            <person name="O'Donnell K."/>
            <person name="Stajich J.E."/>
            <person name="Bonito G."/>
        </authorList>
    </citation>
    <scope>NUCLEOTIDE SEQUENCE</scope>
    <source>
        <strain evidence="2">NVP1</strain>
    </source>
</reference>
<sequence length="116" mass="12920">MSTSPYTPPRTNSVRYKCNPTPHSTFFSSLNKQLSAKATKITNTNTLNNKQRLPTMPFFKSSKSKNQTGSAATTPSQTPRSSMDQRSKPRQMTREEALEKLMTITMGNAASGPYIR</sequence>
<feature type="region of interest" description="Disordered" evidence="1">
    <location>
        <begin position="41"/>
        <end position="116"/>
    </location>
</feature>
<accession>A0A9P5VHD7</accession>
<name>A0A9P5VHD7_9FUNG</name>